<dbReference type="Proteomes" id="UP000738349">
    <property type="component" value="Unassembled WGS sequence"/>
</dbReference>
<sequence>MEHSILAVLFAHCNTALHYTCQLSLELKTAYQTRKKFKLDTLPPGAVHPTGWLKDQLQLSAEALGGHLFEFYCYVARSTWLGGDWEYSELNEASPYWFNYMLPLAWSLDYQTRWIGGRSDLGALGPLTPLEIGDPVGSRGSRLLTLSLCWQDPQFWKLRSWPYLAFQTCSFDMNDARLKAQAKPYLDYVLSHQAENGWIGPETTRQARGIWVRLLLLLGLTARTQRGPKALGGHALEKELAAFAERYIVAYGGHALHPEHSYVSLVVLLPRDAFFFRLPTSGPISTRPLTYSADGYGESG</sequence>
<comment type="caution">
    <text evidence="1">The sequence shown here is derived from an EMBL/GenBank/DDBJ whole genome shotgun (WGS) entry which is preliminary data.</text>
</comment>
<reference evidence="1" key="1">
    <citation type="journal article" date="2021" name="Nat. Commun.">
        <title>Genetic determinants of endophytism in the Arabidopsis root mycobiome.</title>
        <authorList>
            <person name="Mesny F."/>
            <person name="Miyauchi S."/>
            <person name="Thiergart T."/>
            <person name="Pickel B."/>
            <person name="Atanasova L."/>
            <person name="Karlsson M."/>
            <person name="Huettel B."/>
            <person name="Barry K.W."/>
            <person name="Haridas S."/>
            <person name="Chen C."/>
            <person name="Bauer D."/>
            <person name="Andreopoulos W."/>
            <person name="Pangilinan J."/>
            <person name="LaButti K."/>
            <person name="Riley R."/>
            <person name="Lipzen A."/>
            <person name="Clum A."/>
            <person name="Drula E."/>
            <person name="Henrissat B."/>
            <person name="Kohler A."/>
            <person name="Grigoriev I.V."/>
            <person name="Martin F.M."/>
            <person name="Hacquard S."/>
        </authorList>
    </citation>
    <scope>NUCLEOTIDE SEQUENCE</scope>
    <source>
        <strain evidence="1">MPI-CAGE-AT-0147</strain>
    </source>
</reference>
<protein>
    <submittedName>
        <fullName evidence="1">Uncharacterized protein</fullName>
    </submittedName>
</protein>
<proteinExistence type="predicted"/>
<accession>A0A9P9DWN0</accession>
<evidence type="ECO:0000313" key="2">
    <source>
        <dbReference type="Proteomes" id="UP000738349"/>
    </source>
</evidence>
<evidence type="ECO:0000313" key="1">
    <source>
        <dbReference type="EMBL" id="KAH7125846.1"/>
    </source>
</evidence>
<dbReference type="AlphaFoldDB" id="A0A9P9DWN0"/>
<keyword evidence="2" id="KW-1185">Reference proteome</keyword>
<dbReference type="EMBL" id="JAGMUV010000020">
    <property type="protein sequence ID" value="KAH7125846.1"/>
    <property type="molecule type" value="Genomic_DNA"/>
</dbReference>
<name>A0A9P9DWN0_9HYPO</name>
<dbReference type="OrthoDB" id="5358475at2759"/>
<organism evidence="1 2">
    <name type="scientific">Dactylonectria macrodidyma</name>
    <dbReference type="NCBI Taxonomy" id="307937"/>
    <lineage>
        <taxon>Eukaryota</taxon>
        <taxon>Fungi</taxon>
        <taxon>Dikarya</taxon>
        <taxon>Ascomycota</taxon>
        <taxon>Pezizomycotina</taxon>
        <taxon>Sordariomycetes</taxon>
        <taxon>Hypocreomycetidae</taxon>
        <taxon>Hypocreales</taxon>
        <taxon>Nectriaceae</taxon>
        <taxon>Dactylonectria</taxon>
    </lineage>
</organism>
<gene>
    <name evidence="1" type="ORF">EDB81DRAFT_910502</name>
</gene>